<organism evidence="1 2">
    <name type="scientific">Pleuronectes platessa</name>
    <name type="common">European plaice</name>
    <dbReference type="NCBI Taxonomy" id="8262"/>
    <lineage>
        <taxon>Eukaryota</taxon>
        <taxon>Metazoa</taxon>
        <taxon>Chordata</taxon>
        <taxon>Craniata</taxon>
        <taxon>Vertebrata</taxon>
        <taxon>Euteleostomi</taxon>
        <taxon>Actinopterygii</taxon>
        <taxon>Neopterygii</taxon>
        <taxon>Teleostei</taxon>
        <taxon>Neoteleostei</taxon>
        <taxon>Acanthomorphata</taxon>
        <taxon>Carangaria</taxon>
        <taxon>Pleuronectiformes</taxon>
        <taxon>Pleuronectoidei</taxon>
        <taxon>Pleuronectidae</taxon>
        <taxon>Pleuronectes</taxon>
    </lineage>
</organism>
<proteinExistence type="predicted"/>
<comment type="caution">
    <text evidence="1">The sequence shown here is derived from an EMBL/GenBank/DDBJ whole genome shotgun (WGS) entry which is preliminary data.</text>
</comment>
<evidence type="ECO:0000313" key="1">
    <source>
        <dbReference type="EMBL" id="CAB1448941.1"/>
    </source>
</evidence>
<dbReference type="Proteomes" id="UP001153269">
    <property type="component" value="Unassembled WGS sequence"/>
</dbReference>
<accession>A0A9N7VAS1</accession>
<reference evidence="1" key="1">
    <citation type="submission" date="2020-03" db="EMBL/GenBank/DDBJ databases">
        <authorList>
            <person name="Weist P."/>
        </authorList>
    </citation>
    <scope>NUCLEOTIDE SEQUENCE</scope>
</reference>
<protein>
    <submittedName>
        <fullName evidence="1">Uncharacterized protein</fullName>
    </submittedName>
</protein>
<dbReference type="EMBL" id="CADEAL010003993">
    <property type="protein sequence ID" value="CAB1448941.1"/>
    <property type="molecule type" value="Genomic_DNA"/>
</dbReference>
<keyword evidence="2" id="KW-1185">Reference proteome</keyword>
<dbReference type="AlphaFoldDB" id="A0A9N7VAS1"/>
<evidence type="ECO:0000313" key="2">
    <source>
        <dbReference type="Proteomes" id="UP001153269"/>
    </source>
</evidence>
<name>A0A9N7VAS1_PLEPL</name>
<gene>
    <name evidence="1" type="ORF">PLEPLA_LOCUS36591</name>
</gene>
<sequence length="170" mass="17785">MAALSPYNPDVVDPTTLVGLVCVGGKSNTCVSPSTAEELLRAEGGGAGGGLPFVCFLPQTVKELSLPEDVTGCCMSWELGNITQRCQKPGGSLLLVTLVQDLTEGCYSLSLLHRQGGGLADPASFSIQPTTGGQRCSSQLTPLKEISSPFKLYKTPRSDAMSCRKTSTSI</sequence>